<dbReference type="AlphaFoldDB" id="A0A918D0T9"/>
<evidence type="ECO:0000313" key="3">
    <source>
        <dbReference type="Proteomes" id="UP000624041"/>
    </source>
</evidence>
<gene>
    <name evidence="2" type="ORF">GCM10007971_12720</name>
</gene>
<comment type="caution">
    <text evidence="2">The sequence shown here is derived from an EMBL/GenBank/DDBJ whole genome shotgun (WGS) entry which is preliminary data.</text>
</comment>
<reference evidence="2" key="1">
    <citation type="journal article" date="2014" name="Int. J. Syst. Evol. Microbiol.">
        <title>Complete genome sequence of Corynebacterium casei LMG S-19264T (=DSM 44701T), isolated from a smear-ripened cheese.</title>
        <authorList>
            <consortium name="US DOE Joint Genome Institute (JGI-PGF)"/>
            <person name="Walter F."/>
            <person name="Albersmeier A."/>
            <person name="Kalinowski J."/>
            <person name="Ruckert C."/>
        </authorList>
    </citation>
    <scope>NUCLEOTIDE SEQUENCE</scope>
    <source>
        <strain evidence="2">JCM 17251</strain>
    </source>
</reference>
<evidence type="ECO:0000256" key="1">
    <source>
        <dbReference type="SAM" id="Phobius"/>
    </source>
</evidence>
<dbReference type="EMBL" id="BMOS01000007">
    <property type="protein sequence ID" value="GGN54704.1"/>
    <property type="molecule type" value="Genomic_DNA"/>
</dbReference>
<name>A0A918D0T9_9BACI</name>
<evidence type="ECO:0000313" key="2">
    <source>
        <dbReference type="EMBL" id="GGN54704.1"/>
    </source>
</evidence>
<proteinExistence type="predicted"/>
<dbReference type="Proteomes" id="UP000624041">
    <property type="component" value="Unassembled WGS sequence"/>
</dbReference>
<reference evidence="2" key="2">
    <citation type="submission" date="2020-09" db="EMBL/GenBank/DDBJ databases">
        <authorList>
            <person name="Sun Q."/>
            <person name="Ohkuma M."/>
        </authorList>
    </citation>
    <scope>NUCLEOTIDE SEQUENCE</scope>
    <source>
        <strain evidence="2">JCM 17251</strain>
    </source>
</reference>
<sequence>MRGHSRSLDAQDVLMQTLPQDVAFLVCLGLTPCGASGLVLFPQESPSTGQLNW</sequence>
<keyword evidence="3" id="KW-1185">Reference proteome</keyword>
<protein>
    <submittedName>
        <fullName evidence="2">Uncharacterized protein</fullName>
    </submittedName>
</protein>
<accession>A0A918D0T9</accession>
<keyword evidence="1" id="KW-0472">Membrane</keyword>
<keyword evidence="1" id="KW-0812">Transmembrane</keyword>
<feature type="transmembrane region" description="Helical" evidence="1">
    <location>
        <begin position="22"/>
        <end position="41"/>
    </location>
</feature>
<keyword evidence="1" id="KW-1133">Transmembrane helix</keyword>
<organism evidence="2 3">
    <name type="scientific">Oceanobacillus indicireducens</name>
    <dbReference type="NCBI Taxonomy" id="1004261"/>
    <lineage>
        <taxon>Bacteria</taxon>
        <taxon>Bacillati</taxon>
        <taxon>Bacillota</taxon>
        <taxon>Bacilli</taxon>
        <taxon>Bacillales</taxon>
        <taxon>Bacillaceae</taxon>
        <taxon>Oceanobacillus</taxon>
    </lineage>
</organism>